<comment type="caution">
    <text evidence="1">The sequence shown here is derived from an EMBL/GenBank/DDBJ whole genome shotgun (WGS) entry which is preliminary data.</text>
</comment>
<proteinExistence type="predicted"/>
<organism evidence="1 2">
    <name type="scientific">Sporolactobacillus spathodeae</name>
    <dbReference type="NCBI Taxonomy" id="1465502"/>
    <lineage>
        <taxon>Bacteria</taxon>
        <taxon>Bacillati</taxon>
        <taxon>Bacillota</taxon>
        <taxon>Bacilli</taxon>
        <taxon>Bacillales</taxon>
        <taxon>Sporolactobacillaceae</taxon>
        <taxon>Sporolactobacillus</taxon>
    </lineage>
</organism>
<dbReference type="EMBL" id="JAFBEV010000035">
    <property type="protein sequence ID" value="MBM7659091.1"/>
    <property type="molecule type" value="Genomic_DNA"/>
</dbReference>
<evidence type="ECO:0000313" key="1">
    <source>
        <dbReference type="EMBL" id="MBM7659091.1"/>
    </source>
</evidence>
<gene>
    <name evidence="1" type="ORF">JOC27_002585</name>
</gene>
<dbReference type="Proteomes" id="UP000823201">
    <property type="component" value="Unassembled WGS sequence"/>
</dbReference>
<keyword evidence="2" id="KW-1185">Reference proteome</keyword>
<accession>A0ABS2QBA1</accession>
<evidence type="ECO:0000313" key="2">
    <source>
        <dbReference type="Proteomes" id="UP000823201"/>
    </source>
</evidence>
<reference evidence="1 2" key="1">
    <citation type="submission" date="2021-01" db="EMBL/GenBank/DDBJ databases">
        <title>Genomic Encyclopedia of Type Strains, Phase IV (KMG-IV): sequencing the most valuable type-strain genomes for metagenomic binning, comparative biology and taxonomic classification.</title>
        <authorList>
            <person name="Goeker M."/>
        </authorList>
    </citation>
    <scope>NUCLEOTIDE SEQUENCE [LARGE SCALE GENOMIC DNA]</scope>
    <source>
        <strain evidence="1 2">DSM 100968</strain>
    </source>
</reference>
<name>A0ABS2QBA1_9BACL</name>
<protein>
    <submittedName>
        <fullName evidence="1">Uncharacterized protein</fullName>
    </submittedName>
</protein>
<sequence length="110" mass="13209">MHHEAEASIYQTIRSCKIHSKLFLKGGYPFKKYAWLLFSFQGTFRAAHLSISNFYILPCCFQDVNIFFSRLCCRFWRQEILYVELQFMSTTFFRSQCMCAILVKKQRHLI</sequence>